<proteinExistence type="predicted"/>
<dbReference type="Proteomes" id="UP000013986">
    <property type="component" value="Unassembled WGS sequence"/>
</dbReference>
<evidence type="ECO:0000313" key="1">
    <source>
        <dbReference type="EMBL" id="EOQ72854.1"/>
    </source>
</evidence>
<dbReference type="OrthoDB" id="9796766at2"/>
<dbReference type="Gene3D" id="2.60.120.620">
    <property type="entry name" value="q2cbj1_9rhob like domain"/>
    <property type="match status" value="1"/>
</dbReference>
<accession>R8YUA0</accession>
<dbReference type="AlphaFoldDB" id="R8YUA0"/>
<dbReference type="HOGENOM" id="CLU_2613984_0_0_6"/>
<dbReference type="RefSeq" id="WP_016145431.1">
    <property type="nucleotide sequence ID" value="NZ_KB976991.1"/>
</dbReference>
<sequence length="78" mass="8820">MSLQIRRVDKFADLQTIFRILQEDGAIIFEGFLSPEQVKQMNLDFDQPVIDTGPGSKKVKGMSKFSNSMDTKLPESII</sequence>
<gene>
    <name evidence="1" type="ORF">F929_02789</name>
</gene>
<evidence type="ECO:0000313" key="2">
    <source>
        <dbReference type="Proteomes" id="UP000013986"/>
    </source>
</evidence>
<protein>
    <submittedName>
        <fullName evidence="1">Uncharacterized protein</fullName>
    </submittedName>
</protein>
<reference evidence="1 2" key="1">
    <citation type="submission" date="2013-02" db="EMBL/GenBank/DDBJ databases">
        <title>The Genome Sequence of Acinetobacter pittii ANC 4052.</title>
        <authorList>
            <consortium name="The Broad Institute Genome Sequencing Platform"/>
            <consortium name="The Broad Institute Genome Sequencing Center for Infectious Disease"/>
            <person name="Cerqueira G."/>
            <person name="Feldgarden M."/>
            <person name="Courvalin P."/>
            <person name="Perichon B."/>
            <person name="Grillot-Courvalin C."/>
            <person name="Clermont D."/>
            <person name="Rocha E."/>
            <person name="Yoon E.-J."/>
            <person name="Nemec A."/>
            <person name="Walker B."/>
            <person name="Young S.K."/>
            <person name="Zeng Q."/>
            <person name="Gargeya S."/>
            <person name="Fitzgerald M."/>
            <person name="Haas B."/>
            <person name="Abouelleil A."/>
            <person name="Alvarado L."/>
            <person name="Arachchi H.M."/>
            <person name="Berlin A.M."/>
            <person name="Chapman S.B."/>
            <person name="Dewar J."/>
            <person name="Goldberg J."/>
            <person name="Griggs A."/>
            <person name="Gujja S."/>
            <person name="Hansen M."/>
            <person name="Howarth C."/>
            <person name="Imamovic A."/>
            <person name="Larimer J."/>
            <person name="McCowan C."/>
            <person name="Murphy C."/>
            <person name="Neiman D."/>
            <person name="Pearson M."/>
            <person name="Priest M."/>
            <person name="Roberts A."/>
            <person name="Saif S."/>
            <person name="Shea T."/>
            <person name="Sisk P."/>
            <person name="Sykes S."/>
            <person name="Wortman J."/>
            <person name="Nusbaum C."/>
            <person name="Birren B."/>
        </authorList>
    </citation>
    <scope>NUCLEOTIDE SEQUENCE [LARGE SCALE GENOMIC DNA]</scope>
    <source>
        <strain evidence="1 2">ANC 4052</strain>
    </source>
</reference>
<organism evidence="1 2">
    <name type="scientific">Acinetobacter lactucae</name>
    <dbReference type="NCBI Taxonomy" id="1785128"/>
    <lineage>
        <taxon>Bacteria</taxon>
        <taxon>Pseudomonadati</taxon>
        <taxon>Pseudomonadota</taxon>
        <taxon>Gammaproteobacteria</taxon>
        <taxon>Moraxellales</taxon>
        <taxon>Moraxellaceae</taxon>
        <taxon>Acinetobacter</taxon>
        <taxon>Acinetobacter calcoaceticus/baumannii complex</taxon>
    </lineage>
</organism>
<name>R8YUA0_9GAMM</name>
<comment type="caution">
    <text evidence="1">The sequence shown here is derived from an EMBL/GenBank/DDBJ whole genome shotgun (WGS) entry which is preliminary data.</text>
</comment>
<dbReference type="EMBL" id="APQO01000006">
    <property type="protein sequence ID" value="EOQ72854.1"/>
    <property type="molecule type" value="Genomic_DNA"/>
</dbReference>